<evidence type="ECO:0000259" key="14">
    <source>
        <dbReference type="PROSITE" id="PS50113"/>
    </source>
</evidence>
<dbReference type="Gene3D" id="3.30.565.10">
    <property type="entry name" value="Histidine kinase-like ATPase, C-terminal domain"/>
    <property type="match status" value="1"/>
</dbReference>
<dbReference type="Pfam" id="PF02518">
    <property type="entry name" value="HATPase_c"/>
    <property type="match status" value="1"/>
</dbReference>
<evidence type="ECO:0000256" key="1">
    <source>
        <dbReference type="ARBA" id="ARBA00000085"/>
    </source>
</evidence>
<keyword evidence="5" id="KW-0547">Nucleotide-binding</keyword>
<feature type="domain" description="PAC" evidence="14">
    <location>
        <begin position="308"/>
        <end position="361"/>
    </location>
</feature>
<dbReference type="EMBL" id="AP021875">
    <property type="protein sequence ID" value="BBO77243.1"/>
    <property type="molecule type" value="Genomic_DNA"/>
</dbReference>
<feature type="coiled-coil region" evidence="10">
    <location>
        <begin position="7"/>
        <end position="34"/>
    </location>
</feature>
<feature type="modified residue" description="4-aspartylphosphate" evidence="9">
    <location>
        <position position="808"/>
    </location>
</feature>
<reference evidence="15 16" key="1">
    <citation type="submission" date="2019-11" db="EMBL/GenBank/DDBJ databases">
        <title>Comparative genomics of hydrocarbon-degrading Desulfosarcina strains.</title>
        <authorList>
            <person name="Watanabe M."/>
            <person name="Kojima H."/>
            <person name="Fukui M."/>
        </authorList>
    </citation>
    <scope>NUCLEOTIDE SEQUENCE [LARGE SCALE GENOMIC DNA]</scope>
    <source>
        <strain evidence="15 16">PP31</strain>
    </source>
</reference>
<dbReference type="InterPro" id="IPR011006">
    <property type="entry name" value="CheY-like_superfamily"/>
</dbReference>
<dbReference type="CDD" id="cd00082">
    <property type="entry name" value="HisKA"/>
    <property type="match status" value="1"/>
</dbReference>
<evidence type="ECO:0000256" key="2">
    <source>
        <dbReference type="ARBA" id="ARBA00012438"/>
    </source>
</evidence>
<name>A0A5K7ZBW5_9BACT</name>
<evidence type="ECO:0000256" key="9">
    <source>
        <dbReference type="PROSITE-ProRule" id="PRU00169"/>
    </source>
</evidence>
<evidence type="ECO:0000256" key="3">
    <source>
        <dbReference type="ARBA" id="ARBA00022553"/>
    </source>
</evidence>
<dbReference type="SUPFAM" id="SSF52172">
    <property type="entry name" value="CheY-like"/>
    <property type="match status" value="1"/>
</dbReference>
<dbReference type="Gene3D" id="1.10.287.130">
    <property type="match status" value="1"/>
</dbReference>
<dbReference type="PROSITE" id="PS50112">
    <property type="entry name" value="PAS"/>
    <property type="match status" value="2"/>
</dbReference>
<dbReference type="SMART" id="SM00091">
    <property type="entry name" value="PAS"/>
    <property type="match status" value="3"/>
</dbReference>
<dbReference type="RefSeq" id="WP_155306008.1">
    <property type="nucleotide sequence ID" value="NZ_AP021875.1"/>
</dbReference>
<dbReference type="InterPro" id="IPR000014">
    <property type="entry name" value="PAS"/>
</dbReference>
<gene>
    <name evidence="15" type="ORF">DSCW_46600</name>
</gene>
<dbReference type="SUPFAM" id="SSF55874">
    <property type="entry name" value="ATPase domain of HSP90 chaperone/DNA topoisomerase II/histidine kinase"/>
    <property type="match status" value="1"/>
</dbReference>
<dbReference type="InterPro" id="IPR001789">
    <property type="entry name" value="Sig_transdc_resp-reg_receiver"/>
</dbReference>
<dbReference type="InterPro" id="IPR013767">
    <property type="entry name" value="PAS_fold"/>
</dbReference>
<dbReference type="OrthoDB" id="9806821at2"/>
<dbReference type="InterPro" id="IPR013656">
    <property type="entry name" value="PAS_4"/>
</dbReference>
<evidence type="ECO:0000256" key="4">
    <source>
        <dbReference type="ARBA" id="ARBA00022679"/>
    </source>
</evidence>
<dbReference type="InterPro" id="IPR004358">
    <property type="entry name" value="Sig_transdc_His_kin-like_C"/>
</dbReference>
<keyword evidence="8" id="KW-0902">Two-component regulatory system</keyword>
<dbReference type="KEGG" id="dwd:DSCW_46600"/>
<dbReference type="PRINTS" id="PR00344">
    <property type="entry name" value="BCTRLSENSOR"/>
</dbReference>
<dbReference type="Pfam" id="PF00989">
    <property type="entry name" value="PAS"/>
    <property type="match status" value="1"/>
</dbReference>
<feature type="domain" description="PAS" evidence="13">
    <location>
        <begin position="376"/>
        <end position="445"/>
    </location>
</feature>
<dbReference type="Gene3D" id="3.30.450.20">
    <property type="entry name" value="PAS domain"/>
    <property type="match status" value="2"/>
</dbReference>
<evidence type="ECO:0000256" key="5">
    <source>
        <dbReference type="ARBA" id="ARBA00022741"/>
    </source>
</evidence>
<keyword evidence="4" id="KW-0808">Transferase</keyword>
<dbReference type="Pfam" id="PF00072">
    <property type="entry name" value="Response_reg"/>
    <property type="match status" value="1"/>
</dbReference>
<dbReference type="InterPro" id="IPR005467">
    <property type="entry name" value="His_kinase_dom"/>
</dbReference>
<dbReference type="NCBIfam" id="TIGR00229">
    <property type="entry name" value="sensory_box"/>
    <property type="match status" value="2"/>
</dbReference>
<dbReference type="PANTHER" id="PTHR43065">
    <property type="entry name" value="SENSOR HISTIDINE KINASE"/>
    <property type="match status" value="1"/>
</dbReference>
<dbReference type="PROSITE" id="PS50109">
    <property type="entry name" value="HIS_KIN"/>
    <property type="match status" value="1"/>
</dbReference>
<dbReference type="InterPro" id="IPR000700">
    <property type="entry name" value="PAS-assoc_C"/>
</dbReference>
<dbReference type="InterPro" id="IPR035965">
    <property type="entry name" value="PAS-like_dom_sf"/>
</dbReference>
<evidence type="ECO:0000259" key="12">
    <source>
        <dbReference type="PROSITE" id="PS50110"/>
    </source>
</evidence>
<sequence>MAGKPTYEALLQQVRELENSLAEKDRTEKALNRRILALTQPRDNAEGLELEDLFDMEDIQRLQDEFARATGVASIITRVDGSPITRPSNFCRLCEKIIRKTDKGFANCCKSDAALGKLSSDGPIIQPCMSGGLWDAGAGISISGRHIANWLIGQVRDETQTEENMRRYAREIEIDEATVIEAFREVPSMSVETFTNIARMLFTLANQLSAIAYQNIQQVRFIADLKQTEEALKESEARLQTLIRTLPDLIWLKDPQSVYLSCNPRFEAHFGAREKDIVGKTDYDFLSKKKAELYRKEDRQVLEKGGPIRNESEFIFASDGHREILETIKTPMYRSDGRLIGVLGIGRDTTDRKKAETRLQRSRVRYQSLYQESLKRTRLYESLLKSVPMPLVIYNLDGQAIYVNPAFTSTFGFTMQDVKGRRIPFVPEEERERSTAGIRQVLGGEPVFSMETRRSTKDGRILDVLLSSSCYDDDTGNRAGIVVFLRDVTQVKQTEAQLLQAQKMESVGRLAGGVAHDFNNMLSVILGYTELELAKLDETQPLFRSLKEIRKAASRSADLTRQLLAFARKQTVTPKVLDLNKTLEGMLKMLRRLLGEDIDLIWQSEGNLLPVKLDASQVDQLLTNLCVNARDAIENVGKIVIETGTQILDEAYCRQHRGFLPGEYIMLAVSDDGCGMDKETQDKIFEPFFTTKGSRQGTGLGLSTVYGIVKQNNGFINVYSEPGQGTTFRIYLPSYMGEAVEDIKREAETIPRGSGEVVLIVEDEPLILTLAEKMLKTLGYSVLPADSPKKALQLAEAHTGDIELVVTDVAMPELNGRELAERLKKLYPDIKYLFMSGYTANVIAHRGVLDEGVNFIQKPFSTRELAQKVSEAITSE</sequence>
<dbReference type="InterPro" id="IPR036890">
    <property type="entry name" value="HATPase_C_sf"/>
</dbReference>
<evidence type="ECO:0000256" key="8">
    <source>
        <dbReference type="ARBA" id="ARBA00023012"/>
    </source>
</evidence>
<keyword evidence="6" id="KW-0418">Kinase</keyword>
<dbReference type="Pfam" id="PF08448">
    <property type="entry name" value="PAS_4"/>
    <property type="match status" value="1"/>
</dbReference>
<dbReference type="SMART" id="SM00388">
    <property type="entry name" value="HisKA"/>
    <property type="match status" value="1"/>
</dbReference>
<evidence type="ECO:0000256" key="7">
    <source>
        <dbReference type="ARBA" id="ARBA00022840"/>
    </source>
</evidence>
<feature type="domain" description="Response regulatory" evidence="12">
    <location>
        <begin position="757"/>
        <end position="873"/>
    </location>
</feature>
<feature type="domain" description="PAS" evidence="13">
    <location>
        <begin position="235"/>
        <end position="305"/>
    </location>
</feature>
<dbReference type="InterPro" id="IPR036097">
    <property type="entry name" value="HisK_dim/P_sf"/>
</dbReference>
<dbReference type="SUPFAM" id="SSF47384">
    <property type="entry name" value="Homodimeric domain of signal transducing histidine kinase"/>
    <property type="match status" value="1"/>
</dbReference>
<dbReference type="PROSITE" id="PS50113">
    <property type="entry name" value="PAC"/>
    <property type="match status" value="2"/>
</dbReference>
<dbReference type="InterPro" id="IPR018771">
    <property type="entry name" value="PocR_dom"/>
</dbReference>
<evidence type="ECO:0000256" key="6">
    <source>
        <dbReference type="ARBA" id="ARBA00022777"/>
    </source>
</evidence>
<keyword evidence="16" id="KW-1185">Reference proteome</keyword>
<dbReference type="InterPro" id="IPR001610">
    <property type="entry name" value="PAC"/>
</dbReference>
<dbReference type="PROSITE" id="PS50110">
    <property type="entry name" value="RESPONSE_REGULATORY"/>
    <property type="match status" value="1"/>
</dbReference>
<dbReference type="EC" id="2.7.13.3" evidence="2"/>
<evidence type="ECO:0000259" key="13">
    <source>
        <dbReference type="PROSITE" id="PS50112"/>
    </source>
</evidence>
<feature type="domain" description="Histidine kinase" evidence="11">
    <location>
        <begin position="513"/>
        <end position="736"/>
    </location>
</feature>
<protein>
    <recommendedName>
        <fullName evidence="2">histidine kinase</fullName>
        <ecNumber evidence="2">2.7.13.3</ecNumber>
    </recommendedName>
</protein>
<organism evidence="15 16">
    <name type="scientific">Desulfosarcina widdelii</name>
    <dbReference type="NCBI Taxonomy" id="947919"/>
    <lineage>
        <taxon>Bacteria</taxon>
        <taxon>Pseudomonadati</taxon>
        <taxon>Thermodesulfobacteriota</taxon>
        <taxon>Desulfobacteria</taxon>
        <taxon>Desulfobacterales</taxon>
        <taxon>Desulfosarcinaceae</taxon>
        <taxon>Desulfosarcina</taxon>
    </lineage>
</organism>
<keyword evidence="7" id="KW-0067">ATP-binding</keyword>
<evidence type="ECO:0000313" key="16">
    <source>
        <dbReference type="Proteomes" id="UP000427769"/>
    </source>
</evidence>
<dbReference type="GO" id="GO:0005524">
    <property type="term" value="F:ATP binding"/>
    <property type="evidence" value="ECO:0007669"/>
    <property type="project" value="UniProtKB-KW"/>
</dbReference>
<dbReference type="SMART" id="SM00448">
    <property type="entry name" value="REC"/>
    <property type="match status" value="1"/>
</dbReference>
<accession>A0A5K7ZBW5</accession>
<keyword evidence="3 9" id="KW-0597">Phosphoprotein</keyword>
<dbReference type="Pfam" id="PF10114">
    <property type="entry name" value="PocR"/>
    <property type="match status" value="1"/>
</dbReference>
<dbReference type="AlphaFoldDB" id="A0A5K7ZBW5"/>
<dbReference type="InterPro" id="IPR003594">
    <property type="entry name" value="HATPase_dom"/>
</dbReference>
<proteinExistence type="predicted"/>
<dbReference type="SMART" id="SM00086">
    <property type="entry name" value="PAC"/>
    <property type="match status" value="2"/>
</dbReference>
<dbReference type="SUPFAM" id="SSF55785">
    <property type="entry name" value="PYP-like sensor domain (PAS domain)"/>
    <property type="match status" value="2"/>
</dbReference>
<dbReference type="InterPro" id="IPR003661">
    <property type="entry name" value="HisK_dim/P_dom"/>
</dbReference>
<dbReference type="Gene3D" id="3.40.50.2300">
    <property type="match status" value="1"/>
</dbReference>
<evidence type="ECO:0000313" key="15">
    <source>
        <dbReference type="EMBL" id="BBO77243.1"/>
    </source>
</evidence>
<dbReference type="Pfam" id="PF00512">
    <property type="entry name" value="HisKA"/>
    <property type="match status" value="1"/>
</dbReference>
<dbReference type="SMART" id="SM00387">
    <property type="entry name" value="HATPase_c"/>
    <property type="match status" value="1"/>
</dbReference>
<dbReference type="GO" id="GO:0000155">
    <property type="term" value="F:phosphorelay sensor kinase activity"/>
    <property type="evidence" value="ECO:0007669"/>
    <property type="project" value="InterPro"/>
</dbReference>
<dbReference type="Proteomes" id="UP000427769">
    <property type="component" value="Chromosome"/>
</dbReference>
<dbReference type="PANTHER" id="PTHR43065:SF42">
    <property type="entry name" value="TWO-COMPONENT SENSOR PPRA"/>
    <property type="match status" value="1"/>
</dbReference>
<feature type="domain" description="PAC" evidence="14">
    <location>
        <begin position="448"/>
        <end position="500"/>
    </location>
</feature>
<evidence type="ECO:0000256" key="10">
    <source>
        <dbReference type="SAM" id="Coils"/>
    </source>
</evidence>
<dbReference type="GO" id="GO:0006355">
    <property type="term" value="P:regulation of DNA-templated transcription"/>
    <property type="evidence" value="ECO:0007669"/>
    <property type="project" value="InterPro"/>
</dbReference>
<comment type="catalytic activity">
    <reaction evidence="1">
        <text>ATP + protein L-histidine = ADP + protein N-phospho-L-histidine.</text>
        <dbReference type="EC" id="2.7.13.3"/>
    </reaction>
</comment>
<keyword evidence="10" id="KW-0175">Coiled coil</keyword>
<dbReference type="CDD" id="cd00130">
    <property type="entry name" value="PAS"/>
    <property type="match status" value="2"/>
</dbReference>
<evidence type="ECO:0000259" key="11">
    <source>
        <dbReference type="PROSITE" id="PS50109"/>
    </source>
</evidence>